<sequence length="77" mass="9175">MAVRMYNVRRYDAMRQSLRRSGKERGSRASEPKKKVPRWLVEHDEMYSQRHCLLFLIGLSLDYFEVLALLLFPISNT</sequence>
<keyword evidence="2" id="KW-0472">Membrane</keyword>
<evidence type="ECO:0000313" key="3">
    <source>
        <dbReference type="EMBL" id="OJJ40896.1"/>
    </source>
</evidence>
<proteinExistence type="predicted"/>
<dbReference type="RefSeq" id="XP_040694572.1">
    <property type="nucleotide sequence ID" value="XM_040833981.1"/>
</dbReference>
<evidence type="ECO:0000313" key="4">
    <source>
        <dbReference type="Proteomes" id="UP000184383"/>
    </source>
</evidence>
<dbReference type="Proteomes" id="UP000184383">
    <property type="component" value="Unassembled WGS sequence"/>
</dbReference>
<evidence type="ECO:0000256" key="2">
    <source>
        <dbReference type="SAM" id="Phobius"/>
    </source>
</evidence>
<feature type="transmembrane region" description="Helical" evidence="2">
    <location>
        <begin position="53"/>
        <end position="74"/>
    </location>
</feature>
<keyword evidence="2" id="KW-1133">Transmembrane helix</keyword>
<gene>
    <name evidence="3" type="ORF">ASPWEDRAFT_34364</name>
</gene>
<keyword evidence="4" id="KW-1185">Reference proteome</keyword>
<dbReference type="AlphaFoldDB" id="A0A1L9S163"/>
<organism evidence="3 4">
    <name type="scientific">Aspergillus wentii DTO 134E9</name>
    <dbReference type="NCBI Taxonomy" id="1073089"/>
    <lineage>
        <taxon>Eukaryota</taxon>
        <taxon>Fungi</taxon>
        <taxon>Dikarya</taxon>
        <taxon>Ascomycota</taxon>
        <taxon>Pezizomycotina</taxon>
        <taxon>Eurotiomycetes</taxon>
        <taxon>Eurotiomycetidae</taxon>
        <taxon>Eurotiales</taxon>
        <taxon>Aspergillaceae</taxon>
        <taxon>Aspergillus</taxon>
        <taxon>Aspergillus subgen. Cremei</taxon>
    </lineage>
</organism>
<dbReference type="VEuPathDB" id="FungiDB:ASPWEDRAFT_34364"/>
<accession>A0A1L9S163</accession>
<reference evidence="4" key="1">
    <citation type="journal article" date="2017" name="Genome Biol.">
        <title>Comparative genomics reveals high biological diversity and specific adaptations in the industrially and medically important fungal genus Aspergillus.</title>
        <authorList>
            <person name="de Vries R.P."/>
            <person name="Riley R."/>
            <person name="Wiebenga A."/>
            <person name="Aguilar-Osorio G."/>
            <person name="Amillis S."/>
            <person name="Uchima C.A."/>
            <person name="Anderluh G."/>
            <person name="Asadollahi M."/>
            <person name="Askin M."/>
            <person name="Barry K."/>
            <person name="Battaglia E."/>
            <person name="Bayram O."/>
            <person name="Benocci T."/>
            <person name="Braus-Stromeyer S.A."/>
            <person name="Caldana C."/>
            <person name="Canovas D."/>
            <person name="Cerqueira G.C."/>
            <person name="Chen F."/>
            <person name="Chen W."/>
            <person name="Choi C."/>
            <person name="Clum A."/>
            <person name="Dos Santos R.A."/>
            <person name="Damasio A.R."/>
            <person name="Diallinas G."/>
            <person name="Emri T."/>
            <person name="Fekete E."/>
            <person name="Flipphi M."/>
            <person name="Freyberg S."/>
            <person name="Gallo A."/>
            <person name="Gournas C."/>
            <person name="Habgood R."/>
            <person name="Hainaut M."/>
            <person name="Harispe M.L."/>
            <person name="Henrissat B."/>
            <person name="Hilden K.S."/>
            <person name="Hope R."/>
            <person name="Hossain A."/>
            <person name="Karabika E."/>
            <person name="Karaffa L."/>
            <person name="Karanyi Z."/>
            <person name="Krasevec N."/>
            <person name="Kuo A."/>
            <person name="Kusch H."/>
            <person name="LaButti K."/>
            <person name="Lagendijk E.L."/>
            <person name="Lapidus A."/>
            <person name="Levasseur A."/>
            <person name="Lindquist E."/>
            <person name="Lipzen A."/>
            <person name="Logrieco A.F."/>
            <person name="MacCabe A."/>
            <person name="Maekelae M.R."/>
            <person name="Malavazi I."/>
            <person name="Melin P."/>
            <person name="Meyer V."/>
            <person name="Mielnichuk N."/>
            <person name="Miskei M."/>
            <person name="Molnar A.P."/>
            <person name="Mule G."/>
            <person name="Ngan C.Y."/>
            <person name="Orejas M."/>
            <person name="Orosz E."/>
            <person name="Ouedraogo J.P."/>
            <person name="Overkamp K.M."/>
            <person name="Park H.-S."/>
            <person name="Perrone G."/>
            <person name="Piumi F."/>
            <person name="Punt P.J."/>
            <person name="Ram A.F."/>
            <person name="Ramon A."/>
            <person name="Rauscher S."/>
            <person name="Record E."/>
            <person name="Riano-Pachon D.M."/>
            <person name="Robert V."/>
            <person name="Roehrig J."/>
            <person name="Ruller R."/>
            <person name="Salamov A."/>
            <person name="Salih N.S."/>
            <person name="Samson R.A."/>
            <person name="Sandor E."/>
            <person name="Sanguinetti M."/>
            <person name="Schuetze T."/>
            <person name="Sepcic K."/>
            <person name="Shelest E."/>
            <person name="Sherlock G."/>
            <person name="Sophianopoulou V."/>
            <person name="Squina F.M."/>
            <person name="Sun H."/>
            <person name="Susca A."/>
            <person name="Todd R.B."/>
            <person name="Tsang A."/>
            <person name="Unkles S.E."/>
            <person name="van de Wiele N."/>
            <person name="van Rossen-Uffink D."/>
            <person name="Oliveira J.V."/>
            <person name="Vesth T.C."/>
            <person name="Visser J."/>
            <person name="Yu J.-H."/>
            <person name="Zhou M."/>
            <person name="Andersen M.R."/>
            <person name="Archer D.B."/>
            <person name="Baker S.E."/>
            <person name="Benoit I."/>
            <person name="Brakhage A.A."/>
            <person name="Braus G.H."/>
            <person name="Fischer R."/>
            <person name="Frisvad J.C."/>
            <person name="Goldman G.H."/>
            <person name="Houbraken J."/>
            <person name="Oakley B."/>
            <person name="Pocsi I."/>
            <person name="Scazzocchio C."/>
            <person name="Seiboth B."/>
            <person name="vanKuyk P.A."/>
            <person name="Wortman J."/>
            <person name="Dyer P.S."/>
            <person name="Grigoriev I.V."/>
        </authorList>
    </citation>
    <scope>NUCLEOTIDE SEQUENCE [LARGE SCALE GENOMIC DNA]</scope>
    <source>
        <strain evidence="4">DTO 134E9</strain>
    </source>
</reference>
<feature type="compositionally biased region" description="Basic and acidic residues" evidence="1">
    <location>
        <begin position="21"/>
        <end position="34"/>
    </location>
</feature>
<keyword evidence="2" id="KW-0812">Transmembrane</keyword>
<name>A0A1L9S163_ASPWE</name>
<protein>
    <submittedName>
        <fullName evidence="3">Uncharacterized protein</fullName>
    </submittedName>
</protein>
<evidence type="ECO:0000256" key="1">
    <source>
        <dbReference type="SAM" id="MobiDB-lite"/>
    </source>
</evidence>
<feature type="region of interest" description="Disordered" evidence="1">
    <location>
        <begin position="14"/>
        <end position="34"/>
    </location>
</feature>
<dbReference type="EMBL" id="KV878209">
    <property type="protein sequence ID" value="OJJ40896.1"/>
    <property type="molecule type" value="Genomic_DNA"/>
</dbReference>
<dbReference type="GeneID" id="63749829"/>